<gene>
    <name evidence="3" type="ORF">KTH89_07965</name>
</gene>
<evidence type="ECO:0000313" key="3">
    <source>
        <dbReference type="EMBL" id="MBU9736469.1"/>
    </source>
</evidence>
<dbReference type="EMBL" id="JAHQCW010000010">
    <property type="protein sequence ID" value="MBU9736469.1"/>
    <property type="molecule type" value="Genomic_DNA"/>
</dbReference>
<dbReference type="InterPro" id="IPR011990">
    <property type="entry name" value="TPR-like_helical_dom_sf"/>
</dbReference>
<reference evidence="3" key="1">
    <citation type="submission" date="2021-06" db="EMBL/GenBank/DDBJ databases">
        <title>Description of novel taxa of the family Lachnospiraceae.</title>
        <authorList>
            <person name="Chaplin A.V."/>
            <person name="Sokolova S.R."/>
            <person name="Pikina A.P."/>
            <person name="Korzhanova M."/>
            <person name="Belova V."/>
            <person name="Korostin D."/>
            <person name="Efimov B.A."/>
        </authorList>
    </citation>
    <scope>NUCLEOTIDE SEQUENCE</scope>
    <source>
        <strain evidence="3">ASD5720</strain>
    </source>
</reference>
<name>A0A949JXK9_9FIRM</name>
<evidence type="ECO:0000313" key="4">
    <source>
        <dbReference type="Proteomes" id="UP000712157"/>
    </source>
</evidence>
<dbReference type="Proteomes" id="UP000712157">
    <property type="component" value="Unassembled WGS sequence"/>
</dbReference>
<dbReference type="Gene3D" id="1.25.40.10">
    <property type="entry name" value="Tetratricopeptide repeat domain"/>
    <property type="match status" value="1"/>
</dbReference>
<keyword evidence="2" id="KW-1133">Transmembrane helix</keyword>
<evidence type="ECO:0000256" key="1">
    <source>
        <dbReference type="SAM" id="MobiDB-lite"/>
    </source>
</evidence>
<dbReference type="AlphaFoldDB" id="A0A949JXK9"/>
<dbReference type="RefSeq" id="WP_238721319.1">
    <property type="nucleotide sequence ID" value="NZ_JAHQCW010000010.1"/>
</dbReference>
<keyword evidence="2" id="KW-0472">Membrane</keyword>
<dbReference type="SUPFAM" id="SSF48452">
    <property type="entry name" value="TPR-like"/>
    <property type="match status" value="1"/>
</dbReference>
<evidence type="ECO:0000256" key="2">
    <source>
        <dbReference type="SAM" id="Phobius"/>
    </source>
</evidence>
<comment type="caution">
    <text evidence="3">The sequence shown here is derived from an EMBL/GenBank/DDBJ whole genome shotgun (WGS) entry which is preliminary data.</text>
</comment>
<protein>
    <submittedName>
        <fullName evidence="3">Tetratricopeptide repeat protein</fullName>
    </submittedName>
</protein>
<keyword evidence="2" id="KW-0812">Transmembrane</keyword>
<proteinExistence type="predicted"/>
<feature type="transmembrane region" description="Helical" evidence="2">
    <location>
        <begin position="157"/>
        <end position="179"/>
    </location>
</feature>
<feature type="region of interest" description="Disordered" evidence="1">
    <location>
        <begin position="121"/>
        <end position="152"/>
    </location>
</feature>
<accession>A0A949JXK9</accession>
<sequence length="443" mass="51218">MESRYQTIRIYPHTLRTQHCPVALEKWALLFDSAAQRNILQCKFRNIQSRPIQSMSIKIDCYISESEGSILSFPYQYSDLCMPEDQIFGFQTPIFLPDQRLTHFTFTVTRVQFSDGTLFEGEEPLAPDPKTSPDSNDIHSNSRDIQTPKPPKNKRRLLAGLLIGCACLAAFAVITKYLLIPEFQYHQAAAYVENKEYTKALPVYENLGDYKDAKSKISETNYLYAGSLELSGDYQEAMAIYTELGQYKDCPDKVTEMKYRIADQFFNNEAYEEASLRFTALADYKDSESMATYSHAMQLMKEKKFEEAYEVFFSLRGGLGKLKNGLENYYESVYQLGNYYNEQGEFMEAYDLFEGIQDYKDGHQQMGRSAKLAMQYSLTNKKWMDAIGYFELIPKDYENLFVDENYLLMSLDDAVSYNSDYAWTNEGLIIQAFLAAHNYKTTF</sequence>
<organism evidence="3 4">
    <name type="scientific">Diplocloster agilis</name>
    <dbReference type="NCBI Taxonomy" id="2850323"/>
    <lineage>
        <taxon>Bacteria</taxon>
        <taxon>Bacillati</taxon>
        <taxon>Bacillota</taxon>
        <taxon>Clostridia</taxon>
        <taxon>Lachnospirales</taxon>
        <taxon>Lachnospiraceae</taxon>
        <taxon>Diplocloster</taxon>
    </lineage>
</organism>
<keyword evidence="4" id="KW-1185">Reference proteome</keyword>